<proteinExistence type="predicted"/>
<evidence type="ECO:0000313" key="2">
    <source>
        <dbReference type="EMBL" id="CAD8472721.1"/>
    </source>
</evidence>
<sequence length="117" mass="12961">MQNYGTAQSSTNKMQAIIRTYPGRVLKITVLSQYKRPLSFDACSPASPCGKRRGVSDDHTQDYDEAEHAAKRARLLSAMNQSSETARSICALFSVRHTGSFHCNAKEINCDATSVRF</sequence>
<feature type="compositionally biased region" description="Basic and acidic residues" evidence="1">
    <location>
        <begin position="54"/>
        <end position="66"/>
    </location>
</feature>
<accession>A0A7S0E3V1</accession>
<feature type="region of interest" description="Disordered" evidence="1">
    <location>
        <begin position="47"/>
        <end position="66"/>
    </location>
</feature>
<reference evidence="2" key="1">
    <citation type="submission" date="2021-01" db="EMBL/GenBank/DDBJ databases">
        <authorList>
            <person name="Corre E."/>
            <person name="Pelletier E."/>
            <person name="Niang G."/>
            <person name="Scheremetjew M."/>
            <person name="Finn R."/>
            <person name="Kale V."/>
            <person name="Holt S."/>
            <person name="Cochrane G."/>
            <person name="Meng A."/>
            <person name="Brown T."/>
            <person name="Cohen L."/>
        </authorList>
    </citation>
    <scope>NUCLEOTIDE SEQUENCE</scope>
    <source>
        <strain evidence="2">CCMP325</strain>
    </source>
</reference>
<name>A0A7S0E3V1_9CRYP</name>
<gene>
    <name evidence="2" type="ORF">HPHI1048_LOCUS4333</name>
</gene>
<dbReference type="AlphaFoldDB" id="A0A7S0E3V1"/>
<evidence type="ECO:0000256" key="1">
    <source>
        <dbReference type="SAM" id="MobiDB-lite"/>
    </source>
</evidence>
<organism evidence="2">
    <name type="scientific">Hanusia phi</name>
    <dbReference type="NCBI Taxonomy" id="3032"/>
    <lineage>
        <taxon>Eukaryota</taxon>
        <taxon>Cryptophyceae</taxon>
        <taxon>Pyrenomonadales</taxon>
        <taxon>Geminigeraceae</taxon>
        <taxon>Hanusia</taxon>
    </lineage>
</organism>
<protein>
    <submittedName>
        <fullName evidence="2">Uncharacterized protein</fullName>
    </submittedName>
</protein>
<dbReference type="EMBL" id="HBEO01006139">
    <property type="protein sequence ID" value="CAD8472721.1"/>
    <property type="molecule type" value="Transcribed_RNA"/>
</dbReference>